<dbReference type="Pfam" id="PF00300">
    <property type="entry name" value="His_Phos_1"/>
    <property type="match status" value="1"/>
</dbReference>
<sequence>MYKLVLIRHGESLWNKAKNFSGWSDVDLTEKGKEEAILAGKILLQEGFLFDIAFTSVLKRAIRTLWLVLDELNSCWIPVERTWHLNERHYGALQGLNKIEMSYLCGEKRVKDWRRKYDEIPPPLNKFDERHPRMKQCYHNLSEDLIPSTESLKNVITRVTPYWKNIIIPKIRSGKNVLIVAHHNSLKAIVKDLDNISDKDIPSYEMPTGIPLIYLIDQNMKAIRHYYLGDPKMIKRAIEDEIHLGELSWEKDFKSYLTKS</sequence>
<proteinExistence type="inferred from homology"/>
<dbReference type="GO" id="GO:0006096">
    <property type="term" value="P:glycolytic process"/>
    <property type="evidence" value="ECO:0007669"/>
    <property type="project" value="UniProtKB-UniRule"/>
</dbReference>
<comment type="caution">
    <text evidence="5">Lacks conserved residue(s) required for the propagation of feature annotation.</text>
</comment>
<organism evidence="7 8">
    <name type="scientific">Promethearchaeum syntrophicum</name>
    <dbReference type="NCBI Taxonomy" id="2594042"/>
    <lineage>
        <taxon>Archaea</taxon>
        <taxon>Promethearchaeati</taxon>
        <taxon>Promethearchaeota</taxon>
        <taxon>Promethearchaeia</taxon>
        <taxon>Promethearchaeales</taxon>
        <taxon>Promethearchaeaceae</taxon>
        <taxon>Promethearchaeum</taxon>
    </lineage>
</organism>
<comment type="pathway">
    <text evidence="5 6">Carbohydrate degradation; glycolysis; pyruvate from D-glyceraldehyde 3-phosphate: step 3/5.</text>
</comment>
<keyword evidence="4 5" id="KW-0413">Isomerase</keyword>
<dbReference type="EMBL" id="CP042905">
    <property type="protein sequence ID" value="QEE17091.2"/>
    <property type="molecule type" value="Genomic_DNA"/>
</dbReference>
<reference evidence="7 8" key="1">
    <citation type="journal article" date="2020" name="Nature">
        <title>Isolation of an archaeon at the prokaryote-eukaryote interface.</title>
        <authorList>
            <person name="Imachi H."/>
            <person name="Nobu M.K."/>
            <person name="Nakahara N."/>
            <person name="Morono Y."/>
            <person name="Ogawara M."/>
            <person name="Takaki Y."/>
            <person name="Takano Y."/>
            <person name="Uematsu K."/>
            <person name="Ikuta T."/>
            <person name="Ito M."/>
            <person name="Matsui Y."/>
            <person name="Miyazaki M."/>
            <person name="Murata K."/>
            <person name="Saito Y."/>
            <person name="Sakai S."/>
            <person name="Song C."/>
            <person name="Tasumi E."/>
            <person name="Yamanaka Y."/>
            <person name="Yamaguchi T."/>
            <person name="Kamagata Y."/>
            <person name="Tamaki H."/>
            <person name="Takai K."/>
        </authorList>
    </citation>
    <scope>NUCLEOTIDE SEQUENCE [LARGE SCALE GENOMIC DNA]</scope>
    <source>
        <strain evidence="7 8">MK-D1</strain>
    </source>
</reference>
<dbReference type="InterPro" id="IPR013078">
    <property type="entry name" value="His_Pase_superF_clade-1"/>
</dbReference>
<accession>A0A5B9DDI2</accession>
<keyword evidence="8" id="KW-1185">Reference proteome</keyword>
<name>A0A5B9DDI2_9ARCH</name>
<dbReference type="NCBIfam" id="TIGR01258">
    <property type="entry name" value="pgm_1"/>
    <property type="match status" value="1"/>
</dbReference>
<evidence type="ECO:0000256" key="2">
    <source>
        <dbReference type="ARBA" id="ARBA00006717"/>
    </source>
</evidence>
<dbReference type="UniPathway" id="UPA00109">
    <property type="reaction ID" value="UER00186"/>
</dbReference>
<dbReference type="InterPro" id="IPR029033">
    <property type="entry name" value="His_PPase_superfam"/>
</dbReference>
<evidence type="ECO:0000256" key="5">
    <source>
        <dbReference type="HAMAP-Rule" id="MF_01039"/>
    </source>
</evidence>
<dbReference type="PANTHER" id="PTHR11931">
    <property type="entry name" value="PHOSPHOGLYCERATE MUTASE"/>
    <property type="match status" value="1"/>
</dbReference>
<keyword evidence="5" id="KW-0312">Gluconeogenesis</keyword>
<evidence type="ECO:0000256" key="6">
    <source>
        <dbReference type="RuleBase" id="RU004512"/>
    </source>
</evidence>
<dbReference type="KEGG" id="psyt:DSAG12_02923"/>
<dbReference type="SMART" id="SM00855">
    <property type="entry name" value="PGAM"/>
    <property type="match status" value="1"/>
</dbReference>
<comment type="similarity">
    <text evidence="2 5">Belongs to the phosphoglycerate mutase family. BPG-dependent PGAM subfamily.</text>
</comment>
<dbReference type="PROSITE" id="PS00175">
    <property type="entry name" value="PG_MUTASE"/>
    <property type="match status" value="1"/>
</dbReference>
<dbReference type="GO" id="GO:0004619">
    <property type="term" value="F:phosphoglycerate mutase activity"/>
    <property type="evidence" value="ECO:0007669"/>
    <property type="project" value="UniProtKB-UniRule"/>
</dbReference>
<dbReference type="Proteomes" id="UP000321408">
    <property type="component" value="Chromosome"/>
</dbReference>
<dbReference type="FunFam" id="3.40.50.1240:FF:000003">
    <property type="entry name" value="2,3-bisphosphoglycerate-dependent phosphoglycerate mutase"/>
    <property type="match status" value="1"/>
</dbReference>
<dbReference type="InterPro" id="IPR001345">
    <property type="entry name" value="PG/BPGM_mutase_AS"/>
</dbReference>
<evidence type="ECO:0000256" key="4">
    <source>
        <dbReference type="ARBA" id="ARBA00023235"/>
    </source>
</evidence>
<reference evidence="7 8" key="2">
    <citation type="journal article" date="2024" name="Int. J. Syst. Evol. Microbiol.">
        <title>Promethearchaeum syntrophicum gen. nov., sp. nov., an anaerobic, obligately syntrophic archaeon, the first isolate of the lineage 'Asgard' archaea, and proposal of the new archaeal phylum Promethearchaeota phyl. nov. and kingdom Promethearchaeati regn. nov.</title>
        <authorList>
            <person name="Imachi H."/>
            <person name="Nobu M.K."/>
            <person name="Kato S."/>
            <person name="Takaki Y."/>
            <person name="Miyazaki M."/>
            <person name="Miyata M."/>
            <person name="Ogawara M."/>
            <person name="Saito Y."/>
            <person name="Sakai S."/>
            <person name="Tahara Y.O."/>
            <person name="Takano Y."/>
            <person name="Tasumi E."/>
            <person name="Uematsu K."/>
            <person name="Yoshimura T."/>
            <person name="Itoh T."/>
            <person name="Ohkuma M."/>
            <person name="Takai K."/>
        </authorList>
    </citation>
    <scope>NUCLEOTIDE SEQUENCE [LARGE SCALE GENOMIC DNA]</scope>
    <source>
        <strain evidence="7 8">MK-D1</strain>
    </source>
</reference>
<dbReference type="EC" id="5.4.2.11" evidence="5 6"/>
<keyword evidence="3 5" id="KW-0324">Glycolysis</keyword>
<comment type="function">
    <text evidence="5 6">Catalyzes the interconversion of 2-phosphoglycerate and 3-phosphoglycerate.</text>
</comment>
<dbReference type="NCBIfam" id="NF010713">
    <property type="entry name" value="PRK14115.1"/>
    <property type="match status" value="1"/>
</dbReference>
<evidence type="ECO:0000313" key="8">
    <source>
        <dbReference type="Proteomes" id="UP000321408"/>
    </source>
</evidence>
<dbReference type="SUPFAM" id="SSF53254">
    <property type="entry name" value="Phosphoglycerate mutase-like"/>
    <property type="match status" value="1"/>
</dbReference>
<evidence type="ECO:0000313" key="7">
    <source>
        <dbReference type="EMBL" id="QEE17091.2"/>
    </source>
</evidence>
<protein>
    <recommendedName>
        <fullName evidence="5 6">2,3-bisphosphoglycerate-dependent phosphoglycerate mutase</fullName>
        <shortName evidence="5">BPG-dependent PGAM</shortName>
        <shortName evidence="5">PGAM</shortName>
        <shortName evidence="5">Phosphoglyceromutase</shortName>
        <shortName evidence="5">dPGM</shortName>
        <ecNumber evidence="5 6">5.4.2.11</ecNumber>
    </recommendedName>
</protein>
<dbReference type="InterPro" id="IPR005952">
    <property type="entry name" value="Phosphogly_mut1"/>
</dbReference>
<dbReference type="GO" id="GO:0006094">
    <property type="term" value="P:gluconeogenesis"/>
    <property type="evidence" value="ECO:0007669"/>
    <property type="project" value="UniProtKB-UniRule"/>
</dbReference>
<comment type="catalytic activity">
    <reaction evidence="1 5 6">
        <text>(2R)-2-phosphoglycerate = (2R)-3-phosphoglycerate</text>
        <dbReference type="Rhea" id="RHEA:15901"/>
        <dbReference type="ChEBI" id="CHEBI:58272"/>
        <dbReference type="ChEBI" id="CHEBI:58289"/>
        <dbReference type="EC" id="5.4.2.11"/>
    </reaction>
</comment>
<dbReference type="HAMAP" id="MF_01039">
    <property type="entry name" value="PGAM_GpmA"/>
    <property type="match status" value="1"/>
</dbReference>
<dbReference type="Gene3D" id="3.40.50.1240">
    <property type="entry name" value="Phosphoglycerate mutase-like"/>
    <property type="match status" value="1"/>
</dbReference>
<gene>
    <name evidence="5 7" type="primary">gpmA</name>
    <name evidence="7" type="ORF">DSAG12_02923</name>
</gene>
<evidence type="ECO:0000256" key="1">
    <source>
        <dbReference type="ARBA" id="ARBA00000380"/>
    </source>
</evidence>
<dbReference type="AlphaFoldDB" id="A0A5B9DDI2"/>
<evidence type="ECO:0000256" key="3">
    <source>
        <dbReference type="ARBA" id="ARBA00023152"/>
    </source>
</evidence>
<dbReference type="CDD" id="cd07067">
    <property type="entry name" value="HP_PGM_like"/>
    <property type="match status" value="1"/>
</dbReference>